<keyword evidence="2" id="KW-1185">Reference proteome</keyword>
<evidence type="ECO:0000313" key="2">
    <source>
        <dbReference type="Proteomes" id="UP000556026"/>
    </source>
</evidence>
<comment type="caution">
    <text evidence="1">The sequence shown here is derived from an EMBL/GenBank/DDBJ whole genome shotgun (WGS) entry which is preliminary data.</text>
</comment>
<accession>A0A6V8MNI3</accession>
<dbReference type="EMBL" id="BLXX01000016">
    <property type="protein sequence ID" value="GFO61615.1"/>
    <property type="molecule type" value="Genomic_DNA"/>
</dbReference>
<dbReference type="Proteomes" id="UP000556026">
    <property type="component" value="Unassembled WGS sequence"/>
</dbReference>
<gene>
    <name evidence="1" type="ORF">GMST_39400</name>
</gene>
<evidence type="ECO:0000313" key="1">
    <source>
        <dbReference type="EMBL" id="GFO61615.1"/>
    </source>
</evidence>
<dbReference type="SUPFAM" id="SSF158446">
    <property type="entry name" value="IVS-encoded protein-like"/>
    <property type="match status" value="1"/>
</dbReference>
<organism evidence="1 2">
    <name type="scientific">Geomonas silvestris</name>
    <dbReference type="NCBI Taxonomy" id="2740184"/>
    <lineage>
        <taxon>Bacteria</taxon>
        <taxon>Pseudomonadati</taxon>
        <taxon>Thermodesulfobacteriota</taxon>
        <taxon>Desulfuromonadia</taxon>
        <taxon>Geobacterales</taxon>
        <taxon>Geobacteraceae</taxon>
        <taxon>Geomonas</taxon>
    </lineage>
</organism>
<dbReference type="PANTHER" id="PTHR38471:SF2">
    <property type="entry name" value="FOUR HELIX BUNDLE PROTEIN"/>
    <property type="match status" value="1"/>
</dbReference>
<dbReference type="Pfam" id="PF05635">
    <property type="entry name" value="23S_rRNA_IVP"/>
    <property type="match status" value="1"/>
</dbReference>
<dbReference type="InterPro" id="IPR012657">
    <property type="entry name" value="23S_rRNA-intervening_sequence"/>
</dbReference>
<protein>
    <submittedName>
        <fullName evidence="1">Four helix bundle protein</fullName>
    </submittedName>
</protein>
<proteinExistence type="predicted"/>
<dbReference type="NCBIfam" id="TIGR02436">
    <property type="entry name" value="four helix bundle protein"/>
    <property type="match status" value="1"/>
</dbReference>
<dbReference type="PANTHER" id="PTHR38471">
    <property type="entry name" value="FOUR HELIX BUNDLE PROTEIN"/>
    <property type="match status" value="1"/>
</dbReference>
<name>A0A6V8MNI3_9BACT</name>
<dbReference type="InterPro" id="IPR036583">
    <property type="entry name" value="23S_rRNA_IVS_sf"/>
</dbReference>
<dbReference type="AlphaFoldDB" id="A0A6V8MNI3"/>
<reference evidence="2" key="1">
    <citation type="submission" date="2020-06" db="EMBL/GenBank/DDBJ databases">
        <title>Draft genomic sequence of Geomonas sp. Red330.</title>
        <authorList>
            <person name="Itoh H."/>
            <person name="Zhenxing X."/>
            <person name="Ushijima N."/>
            <person name="Masuda Y."/>
            <person name="Shiratori Y."/>
            <person name="Senoo K."/>
        </authorList>
    </citation>
    <scope>NUCLEOTIDE SEQUENCE [LARGE SCALE GENOMIC DNA]</scope>
    <source>
        <strain evidence="2">Red330</strain>
    </source>
</reference>
<dbReference type="Gene3D" id="1.20.1440.60">
    <property type="entry name" value="23S rRNA-intervening sequence"/>
    <property type="match status" value="1"/>
</dbReference>
<dbReference type="CDD" id="cd16377">
    <property type="entry name" value="23S_rRNA_IVP_like"/>
    <property type="match status" value="1"/>
</dbReference>
<sequence>MRDVYKVLSRCHDFGYRDQMQRAAVSVMSNIAEGFDRGSNKEFVQFLVISRGSLSEVTSLIYAGLDVGHVDQTAFNTIITRCTKITNLLDGFIRYLKHPGNPKPRAYPEGRV</sequence>